<accession>A0ABR2CGE3</accession>
<dbReference type="EMBL" id="JBBPBM010000052">
    <property type="protein sequence ID" value="KAK8518603.1"/>
    <property type="molecule type" value="Genomic_DNA"/>
</dbReference>
<organism evidence="2 3">
    <name type="scientific">Hibiscus sabdariffa</name>
    <name type="common">roselle</name>
    <dbReference type="NCBI Taxonomy" id="183260"/>
    <lineage>
        <taxon>Eukaryota</taxon>
        <taxon>Viridiplantae</taxon>
        <taxon>Streptophyta</taxon>
        <taxon>Embryophyta</taxon>
        <taxon>Tracheophyta</taxon>
        <taxon>Spermatophyta</taxon>
        <taxon>Magnoliopsida</taxon>
        <taxon>eudicotyledons</taxon>
        <taxon>Gunneridae</taxon>
        <taxon>Pentapetalae</taxon>
        <taxon>rosids</taxon>
        <taxon>malvids</taxon>
        <taxon>Malvales</taxon>
        <taxon>Malvaceae</taxon>
        <taxon>Malvoideae</taxon>
        <taxon>Hibiscus</taxon>
    </lineage>
</organism>
<protein>
    <submittedName>
        <fullName evidence="2">Uncharacterized protein</fullName>
    </submittedName>
</protein>
<reference evidence="2 3" key="1">
    <citation type="journal article" date="2024" name="G3 (Bethesda)">
        <title>Genome assembly of Hibiscus sabdariffa L. provides insights into metabolisms of medicinal natural products.</title>
        <authorList>
            <person name="Kim T."/>
        </authorList>
    </citation>
    <scope>NUCLEOTIDE SEQUENCE [LARGE SCALE GENOMIC DNA]</scope>
    <source>
        <strain evidence="2">TK-2024</strain>
        <tissue evidence="2">Old leaves</tissue>
    </source>
</reference>
<dbReference type="Proteomes" id="UP001472677">
    <property type="component" value="Unassembled WGS sequence"/>
</dbReference>
<evidence type="ECO:0000313" key="2">
    <source>
        <dbReference type="EMBL" id="KAK8518603.1"/>
    </source>
</evidence>
<feature type="region of interest" description="Disordered" evidence="1">
    <location>
        <begin position="127"/>
        <end position="162"/>
    </location>
</feature>
<evidence type="ECO:0000256" key="1">
    <source>
        <dbReference type="SAM" id="MobiDB-lite"/>
    </source>
</evidence>
<comment type="caution">
    <text evidence="2">The sequence shown here is derived from an EMBL/GenBank/DDBJ whole genome shotgun (WGS) entry which is preliminary data.</text>
</comment>
<sequence length="162" mass="18284">MKPARGRERARWELSKRGLAWSRSSSERRWWREEAAAFRQFSRPLKAALWNPKEGMERGGRWPSGGGLELAGRSCNDGPGGFAKVALGFHFESLDSVFEKEGDWVFSLLIHIEIWVLPYPASTRIQTGSPKHIRAQHSSRSTHVTHPDPVKGITPPGFEPQL</sequence>
<keyword evidence="3" id="KW-1185">Reference proteome</keyword>
<proteinExistence type="predicted"/>
<name>A0ABR2CGE3_9ROSI</name>
<evidence type="ECO:0000313" key="3">
    <source>
        <dbReference type="Proteomes" id="UP001472677"/>
    </source>
</evidence>
<gene>
    <name evidence="2" type="ORF">V6N12_011853</name>
</gene>